<organism evidence="1">
    <name type="scientific">Anguilla anguilla</name>
    <name type="common">European freshwater eel</name>
    <name type="synonym">Muraena anguilla</name>
    <dbReference type="NCBI Taxonomy" id="7936"/>
    <lineage>
        <taxon>Eukaryota</taxon>
        <taxon>Metazoa</taxon>
        <taxon>Chordata</taxon>
        <taxon>Craniata</taxon>
        <taxon>Vertebrata</taxon>
        <taxon>Euteleostomi</taxon>
        <taxon>Actinopterygii</taxon>
        <taxon>Neopterygii</taxon>
        <taxon>Teleostei</taxon>
        <taxon>Anguilliformes</taxon>
        <taxon>Anguillidae</taxon>
        <taxon>Anguilla</taxon>
    </lineage>
</organism>
<reference evidence="1" key="2">
    <citation type="journal article" date="2015" name="Fish Shellfish Immunol.">
        <title>Early steps in the European eel (Anguilla anguilla)-Vibrio vulnificus interaction in the gills: Role of the RtxA13 toxin.</title>
        <authorList>
            <person name="Callol A."/>
            <person name="Pajuelo D."/>
            <person name="Ebbesson L."/>
            <person name="Teles M."/>
            <person name="MacKenzie S."/>
            <person name="Amaro C."/>
        </authorList>
    </citation>
    <scope>NUCLEOTIDE SEQUENCE</scope>
</reference>
<dbReference type="AlphaFoldDB" id="A0A0E9VRH1"/>
<proteinExistence type="predicted"/>
<protein>
    <submittedName>
        <fullName evidence="1">Uncharacterized protein</fullName>
    </submittedName>
</protein>
<dbReference type="EMBL" id="GBXM01027970">
    <property type="protein sequence ID" value="JAH80607.1"/>
    <property type="molecule type" value="Transcribed_RNA"/>
</dbReference>
<evidence type="ECO:0000313" key="1">
    <source>
        <dbReference type="EMBL" id="JAH80607.1"/>
    </source>
</evidence>
<sequence length="29" mass="3357">MTTQPLLWILVEEALQDAGSFHRQGPRDF</sequence>
<name>A0A0E9VRH1_ANGAN</name>
<reference evidence="1" key="1">
    <citation type="submission" date="2014-11" db="EMBL/GenBank/DDBJ databases">
        <authorList>
            <person name="Amaro Gonzalez C."/>
        </authorList>
    </citation>
    <scope>NUCLEOTIDE SEQUENCE</scope>
</reference>
<accession>A0A0E9VRH1</accession>